<name>A0ABP8M3K4_9BACT</name>
<organism evidence="2 3">
    <name type="scientific">Pontibacter saemangeumensis</name>
    <dbReference type="NCBI Taxonomy" id="1084525"/>
    <lineage>
        <taxon>Bacteria</taxon>
        <taxon>Pseudomonadati</taxon>
        <taxon>Bacteroidota</taxon>
        <taxon>Cytophagia</taxon>
        <taxon>Cytophagales</taxon>
        <taxon>Hymenobacteraceae</taxon>
        <taxon>Pontibacter</taxon>
    </lineage>
</organism>
<evidence type="ECO:0000313" key="3">
    <source>
        <dbReference type="Proteomes" id="UP001500552"/>
    </source>
</evidence>
<keyword evidence="3" id="KW-1185">Reference proteome</keyword>
<proteinExistence type="predicted"/>
<protein>
    <recommendedName>
        <fullName evidence="4">Addiction module component</fullName>
    </recommendedName>
</protein>
<dbReference type="EMBL" id="BAABHC010000029">
    <property type="protein sequence ID" value="GAA4442568.1"/>
    <property type="molecule type" value="Genomic_DNA"/>
</dbReference>
<dbReference type="RefSeq" id="WP_345162124.1">
    <property type="nucleotide sequence ID" value="NZ_BAABHC010000029.1"/>
</dbReference>
<dbReference type="Proteomes" id="UP001500552">
    <property type="component" value="Unassembled WGS sequence"/>
</dbReference>
<comment type="caution">
    <text evidence="2">The sequence shown here is derived from an EMBL/GenBank/DDBJ whole genome shotgun (WGS) entry which is preliminary data.</text>
</comment>
<evidence type="ECO:0000256" key="1">
    <source>
        <dbReference type="SAM" id="MobiDB-lite"/>
    </source>
</evidence>
<gene>
    <name evidence="2" type="ORF">GCM10023188_42410</name>
</gene>
<evidence type="ECO:0008006" key="4">
    <source>
        <dbReference type="Google" id="ProtNLM"/>
    </source>
</evidence>
<reference evidence="3" key="1">
    <citation type="journal article" date="2019" name="Int. J. Syst. Evol. Microbiol.">
        <title>The Global Catalogue of Microorganisms (GCM) 10K type strain sequencing project: providing services to taxonomists for standard genome sequencing and annotation.</title>
        <authorList>
            <consortium name="The Broad Institute Genomics Platform"/>
            <consortium name="The Broad Institute Genome Sequencing Center for Infectious Disease"/>
            <person name="Wu L."/>
            <person name="Ma J."/>
        </authorList>
    </citation>
    <scope>NUCLEOTIDE SEQUENCE [LARGE SCALE GENOMIC DNA]</scope>
    <source>
        <strain evidence="3">JCM 17926</strain>
    </source>
</reference>
<accession>A0ABP8M3K4</accession>
<sequence>MVTKERLLESIKQLPNEFTVDEIIDRILLLDKIETGLQQSKNEEITPDEELDRKLPEWLN</sequence>
<evidence type="ECO:0000313" key="2">
    <source>
        <dbReference type="EMBL" id="GAA4442568.1"/>
    </source>
</evidence>
<feature type="compositionally biased region" description="Basic and acidic residues" evidence="1">
    <location>
        <begin position="51"/>
        <end position="60"/>
    </location>
</feature>
<feature type="region of interest" description="Disordered" evidence="1">
    <location>
        <begin position="39"/>
        <end position="60"/>
    </location>
</feature>